<keyword evidence="3" id="KW-0805">Transcription regulation</keyword>
<feature type="coiled-coil region" evidence="9">
    <location>
        <begin position="840"/>
        <end position="887"/>
    </location>
</feature>
<dbReference type="Gene3D" id="3.40.1350.140">
    <property type="entry name" value="MepB-like"/>
    <property type="match status" value="1"/>
</dbReference>
<dbReference type="InterPro" id="IPR036388">
    <property type="entry name" value="WH-like_DNA-bd_sf"/>
</dbReference>
<gene>
    <name evidence="12" type="primary">psmc3ip</name>
    <name evidence="12" type="ORF">AK812_SmicGene40892</name>
</gene>
<feature type="domain" description="AP2/ERF" evidence="11">
    <location>
        <begin position="286"/>
        <end position="351"/>
    </location>
</feature>
<evidence type="ECO:0000259" key="11">
    <source>
        <dbReference type="PROSITE" id="PS51032"/>
    </source>
</evidence>
<feature type="compositionally biased region" description="Low complexity" evidence="10">
    <location>
        <begin position="712"/>
        <end position="736"/>
    </location>
</feature>
<evidence type="ECO:0000256" key="10">
    <source>
        <dbReference type="SAM" id="MobiDB-lite"/>
    </source>
</evidence>
<dbReference type="Proteomes" id="UP000186817">
    <property type="component" value="Unassembled WGS sequence"/>
</dbReference>
<name>A0A1Q9C7G7_SYMMI</name>
<accession>A0A1Q9C7G7</accession>
<evidence type="ECO:0000313" key="12">
    <source>
        <dbReference type="EMBL" id="OLP78882.1"/>
    </source>
</evidence>
<comment type="caution">
    <text evidence="12">The sequence shown here is derived from an EMBL/GenBank/DDBJ whole genome shotgun (WGS) entry which is preliminary data.</text>
</comment>
<feature type="region of interest" description="Disordered" evidence="10">
    <location>
        <begin position="1"/>
        <end position="181"/>
    </location>
</feature>
<dbReference type="GO" id="GO:0003700">
    <property type="term" value="F:DNA-binding transcription factor activity"/>
    <property type="evidence" value="ECO:0007669"/>
    <property type="project" value="InterPro"/>
</dbReference>
<dbReference type="OrthoDB" id="272266at2759"/>
<dbReference type="PANTHER" id="PTHR15938">
    <property type="entry name" value="TBP-1 INTERACTING PROTEIN"/>
    <property type="match status" value="1"/>
</dbReference>
<evidence type="ECO:0000256" key="7">
    <source>
        <dbReference type="ARBA" id="ARBA00023242"/>
    </source>
</evidence>
<dbReference type="Gene3D" id="1.10.10.10">
    <property type="entry name" value="Winged helix-like DNA-binding domain superfamily/Winged helix DNA-binding domain"/>
    <property type="match status" value="1"/>
</dbReference>
<proteinExistence type="inferred from homology"/>
<dbReference type="AlphaFoldDB" id="A0A1Q9C7G7"/>
<feature type="compositionally biased region" description="Low complexity" evidence="10">
    <location>
        <begin position="168"/>
        <end position="181"/>
    </location>
</feature>
<keyword evidence="9" id="KW-0175">Coiled coil</keyword>
<keyword evidence="6" id="KW-0233">DNA recombination</keyword>
<feature type="compositionally biased region" description="Low complexity" evidence="10">
    <location>
        <begin position="17"/>
        <end position="28"/>
    </location>
</feature>
<comment type="subcellular location">
    <subcellularLocation>
        <location evidence="1">Nucleus</location>
    </subcellularLocation>
</comment>
<feature type="region of interest" description="Disordered" evidence="10">
    <location>
        <begin position="704"/>
        <end position="751"/>
    </location>
</feature>
<evidence type="ECO:0000313" key="13">
    <source>
        <dbReference type="Proteomes" id="UP000186817"/>
    </source>
</evidence>
<evidence type="ECO:0000256" key="8">
    <source>
        <dbReference type="ARBA" id="ARBA00023254"/>
    </source>
</evidence>
<evidence type="ECO:0000256" key="9">
    <source>
        <dbReference type="SAM" id="Coils"/>
    </source>
</evidence>
<dbReference type="GO" id="GO:0003690">
    <property type="term" value="F:double-stranded DNA binding"/>
    <property type="evidence" value="ECO:0007669"/>
    <property type="project" value="TreeGrafter"/>
</dbReference>
<organism evidence="12 13">
    <name type="scientific">Symbiodinium microadriaticum</name>
    <name type="common">Dinoflagellate</name>
    <name type="synonym">Zooxanthella microadriatica</name>
    <dbReference type="NCBI Taxonomy" id="2951"/>
    <lineage>
        <taxon>Eukaryota</taxon>
        <taxon>Sar</taxon>
        <taxon>Alveolata</taxon>
        <taxon>Dinophyceae</taxon>
        <taxon>Suessiales</taxon>
        <taxon>Symbiodiniaceae</taxon>
        <taxon>Symbiodinium</taxon>
    </lineage>
</organism>
<evidence type="ECO:0000256" key="6">
    <source>
        <dbReference type="ARBA" id="ARBA00023172"/>
    </source>
</evidence>
<dbReference type="GO" id="GO:0120230">
    <property type="term" value="F:recombinase activator activity"/>
    <property type="evidence" value="ECO:0007669"/>
    <property type="project" value="TreeGrafter"/>
</dbReference>
<keyword evidence="5" id="KW-0804">Transcription</keyword>
<evidence type="ECO:0000256" key="2">
    <source>
        <dbReference type="ARBA" id="ARBA00007922"/>
    </source>
</evidence>
<dbReference type="GO" id="GO:0007129">
    <property type="term" value="P:homologous chromosome pairing at meiosis"/>
    <property type="evidence" value="ECO:0007669"/>
    <property type="project" value="TreeGrafter"/>
</dbReference>
<feature type="compositionally biased region" description="Low complexity" evidence="10">
    <location>
        <begin position="71"/>
        <end position="85"/>
    </location>
</feature>
<evidence type="ECO:0000256" key="3">
    <source>
        <dbReference type="ARBA" id="ARBA00023015"/>
    </source>
</evidence>
<dbReference type="GO" id="GO:0000794">
    <property type="term" value="C:condensed nuclear chromosome"/>
    <property type="evidence" value="ECO:0007669"/>
    <property type="project" value="TreeGrafter"/>
</dbReference>
<dbReference type="Pfam" id="PF07106">
    <property type="entry name" value="WHD_TBPIP"/>
    <property type="match status" value="1"/>
</dbReference>
<dbReference type="GO" id="GO:0120231">
    <property type="term" value="C:DNA recombinase auxiliary factor complex"/>
    <property type="evidence" value="ECO:0007669"/>
    <property type="project" value="TreeGrafter"/>
</dbReference>
<dbReference type="InterPro" id="IPR038231">
    <property type="entry name" value="MepB-like_sf"/>
</dbReference>
<dbReference type="PANTHER" id="PTHR15938:SF0">
    <property type="entry name" value="HOMOLOGOUS-PAIRING PROTEIN 2 HOMOLOG"/>
    <property type="match status" value="1"/>
</dbReference>
<dbReference type="InterPro" id="IPR001471">
    <property type="entry name" value="AP2/ERF_dom"/>
</dbReference>
<feature type="compositionally biased region" description="Low complexity" evidence="10">
    <location>
        <begin position="131"/>
        <end position="140"/>
    </location>
</feature>
<keyword evidence="8" id="KW-0469">Meiosis</keyword>
<feature type="region of interest" description="Disordered" evidence="10">
    <location>
        <begin position="195"/>
        <end position="238"/>
    </location>
</feature>
<dbReference type="GO" id="GO:0000709">
    <property type="term" value="P:meiotic joint molecule formation"/>
    <property type="evidence" value="ECO:0007669"/>
    <property type="project" value="TreeGrafter"/>
</dbReference>
<keyword evidence="4" id="KW-0238">DNA-binding</keyword>
<dbReference type="EMBL" id="LSRX01001550">
    <property type="protein sequence ID" value="OLP78882.1"/>
    <property type="molecule type" value="Genomic_DNA"/>
</dbReference>
<evidence type="ECO:0000256" key="1">
    <source>
        <dbReference type="ARBA" id="ARBA00004123"/>
    </source>
</evidence>
<evidence type="ECO:0000256" key="5">
    <source>
        <dbReference type="ARBA" id="ARBA00023163"/>
    </source>
</evidence>
<dbReference type="PROSITE" id="PS51032">
    <property type="entry name" value="AP2_ERF"/>
    <property type="match status" value="1"/>
</dbReference>
<protein>
    <submittedName>
        <fullName evidence="12">Homologous-pairing protein 2-like</fullName>
    </submittedName>
</protein>
<dbReference type="GO" id="GO:0010774">
    <property type="term" value="P:meiotic strand invasion involved in reciprocal meiotic recombination"/>
    <property type="evidence" value="ECO:0007669"/>
    <property type="project" value="TreeGrafter"/>
</dbReference>
<sequence>MACVDVLSDDEDQMIGAPAPSAEAPAAAVREEQEQEEAPPQLRSVVVASMDVGDSSDEEMLAPAAKPPDSAPAVAAEPPAAGTAPAAPPSEPGEEAPPLRSVVVASMDVGESSDEEMLAPAAAKPPPASPAPAVQGGAAPSKLPVADDDEEEEGCLASLAPKAPTPAPAAKAPVPSPATPKSAAKAVAKAAAKAAVPPAPKPSPKAAVKAATPPVPKPSPKPAAKEAAAPKQAQMRKPACRSTTSFLRMSLLAVTWVVLCPVLAGLLKSSAHVPHHVVVALAEAAKYRGVSYYKRDRVFIASLQVRGGPGYIGRFKSAKQAAKARDRDVRRMYPDDSPDHRFRRKNWLNFPSEEEAAYHETPQEARERAMKTWGSVHRKEARSFELLKEALIASPYVEKYELVRLTGSSKADALFKLRGSSKAGLPVQLKAATSRWKQRKVYSFYKLLGYDGMLVVLVALDGGHFWAAAGEELKADESCITIGCASDTDRQVKDMGAHLVACFKDTQQFPHVSVQDAELQCSPLNRVEASAHRQLRSLFSCMNWSLTCPDEHGTTVDSLLEVGIGGPVVCLQEKASHFSTTNNRYVVMLQKRAGMAGAAGVLRAAYGEDDFDLLAACVLNEDDELQGVFLVPMSKLLQEGLVANRPRALCLHPPWSLPKRRSTRERHAWQLDFFLDLRPWQRSTELPDELKVRMEHLITQEESKIPEKRPATEAAGVQDAAAADAAAKQPRLAAPAPKKPAAPKAEAKEKKLTKEEMEAKVLEYMRQQNRPYNSQNVFDNLHGAVPKATVQTIMDTLCVAGKLVLKEYGKIKVYLAAQTAPRAGGDEKLAAAVEQAWAQRKDIQGQVDEVRKSLSQLESKHAAAREAKAAAEEVAKLEAKASSLRAASGEERVDEREVLAVEDSLKKAAGAWRKRKRLCVDALKTLGEGVGAKLQQLFERYGVDTDEDCGQVMPAEFS</sequence>
<comment type="similarity">
    <text evidence="2">Belongs to the HOP2 family.</text>
</comment>
<keyword evidence="7" id="KW-0539">Nucleus</keyword>
<evidence type="ECO:0000256" key="4">
    <source>
        <dbReference type="ARBA" id="ARBA00023125"/>
    </source>
</evidence>
<reference evidence="12 13" key="1">
    <citation type="submission" date="2016-02" db="EMBL/GenBank/DDBJ databases">
        <title>Genome analysis of coral dinoflagellate symbionts highlights evolutionary adaptations to a symbiotic lifestyle.</title>
        <authorList>
            <person name="Aranda M."/>
            <person name="Li Y."/>
            <person name="Liew Y.J."/>
            <person name="Baumgarten S."/>
            <person name="Simakov O."/>
            <person name="Wilson M."/>
            <person name="Piel J."/>
            <person name="Ashoor H."/>
            <person name="Bougouffa S."/>
            <person name="Bajic V.B."/>
            <person name="Ryu T."/>
            <person name="Ravasi T."/>
            <person name="Bayer T."/>
            <person name="Micklem G."/>
            <person name="Kim H."/>
            <person name="Bhak J."/>
            <person name="Lajeunesse T.C."/>
            <person name="Voolstra C.R."/>
        </authorList>
    </citation>
    <scope>NUCLEOTIDE SEQUENCE [LARGE SCALE GENOMIC DNA]</scope>
    <source>
        <strain evidence="12 13">CCMP2467</strain>
    </source>
</reference>
<dbReference type="InterPro" id="IPR010776">
    <property type="entry name" value="Hop2_WH_dom"/>
</dbReference>
<keyword evidence="13" id="KW-1185">Reference proteome</keyword>